<feature type="chain" id="PRO_5019051791" evidence="1">
    <location>
        <begin position="30"/>
        <end position="215"/>
    </location>
</feature>
<dbReference type="Gene3D" id="3.30.160.670">
    <property type="match status" value="1"/>
</dbReference>
<dbReference type="EMBL" id="UFQC01000038">
    <property type="protein sequence ID" value="SSW72482.1"/>
    <property type="molecule type" value="Genomic_DNA"/>
</dbReference>
<dbReference type="AlphaFoldDB" id="A0A446CXA0"/>
<dbReference type="Proteomes" id="UP000289465">
    <property type="component" value="Unassembled WGS sequence"/>
</dbReference>
<evidence type="ECO:0000259" key="2">
    <source>
        <dbReference type="Pfam" id="PF13590"/>
    </source>
</evidence>
<dbReference type="Pfam" id="PF13590">
    <property type="entry name" value="DUF4136"/>
    <property type="match status" value="1"/>
</dbReference>
<dbReference type="InterPro" id="IPR025411">
    <property type="entry name" value="DUF4136"/>
</dbReference>
<evidence type="ECO:0000313" key="3">
    <source>
        <dbReference type="EMBL" id="SSW72482.1"/>
    </source>
</evidence>
<name>A0A446CXA0_9BURK</name>
<reference evidence="4 6" key="2">
    <citation type="submission" date="2024-03" db="EMBL/GenBank/DDBJ databases">
        <title>Reference genomes for the five species model microbial community.</title>
        <authorList>
            <person name="Padfield D."/>
        </authorList>
    </citation>
    <scope>NUCLEOTIDE SEQUENCE [LARGE SCALE GENOMIC DNA]</scope>
    <source>
        <strain evidence="4 6">AB1</strain>
    </source>
</reference>
<organism evidence="3 5">
    <name type="scientific">Achromobacter veterisilvae</name>
    <dbReference type="NCBI Taxonomy" id="2069367"/>
    <lineage>
        <taxon>Bacteria</taxon>
        <taxon>Pseudomonadati</taxon>
        <taxon>Pseudomonadota</taxon>
        <taxon>Betaproteobacteria</taxon>
        <taxon>Burkholderiales</taxon>
        <taxon>Alcaligenaceae</taxon>
        <taxon>Achromobacter</taxon>
    </lineage>
</organism>
<proteinExistence type="predicted"/>
<keyword evidence="6" id="KW-1185">Reference proteome</keyword>
<protein>
    <submittedName>
        <fullName evidence="4">DUF4136 domain-containing protein</fullName>
    </submittedName>
</protein>
<reference evidence="3 5" key="1">
    <citation type="submission" date="2018-07" db="EMBL/GenBank/DDBJ databases">
        <authorList>
            <person name="Peeters C."/>
        </authorList>
    </citation>
    <scope>NUCLEOTIDE SEQUENCE [LARGE SCALE GENOMIC DNA]</scope>
    <source>
        <strain evidence="3 5">LMG 30378</strain>
    </source>
</reference>
<dbReference type="RefSeq" id="WP_129245139.1">
    <property type="nucleotide sequence ID" value="NZ_CP148753.1"/>
</dbReference>
<feature type="signal peptide" evidence="1">
    <location>
        <begin position="1"/>
        <end position="29"/>
    </location>
</feature>
<gene>
    <name evidence="3" type="ORF">AVE30378_05167</name>
    <name evidence="4" type="ORF">WHX56_13730</name>
</gene>
<dbReference type="OrthoDB" id="8940851at2"/>
<evidence type="ECO:0000313" key="6">
    <source>
        <dbReference type="Proteomes" id="UP001456224"/>
    </source>
</evidence>
<dbReference type="Proteomes" id="UP001456224">
    <property type="component" value="Chromosome"/>
</dbReference>
<sequence length="215" mass="23824">MSRSSMFNAAGRWAGVLAVLGAVALTGCAAPTVSARVTSFQQWPTGVEGQTYQFVPAEPSQNNNLEYQSYQDMVRAGIGATGLVEAQPGAKGRFDVSFRYGTTQTQVMVRRPYDPYFYGGYGYGYGGFYGPRPWGAGYGYWGPDWVDVPMVVQRNSLTLQIHDTQRGGAEVYRSTAFILSERDDFLRTMPYLVRAIFDNFPGNNGAERQIQFPVQ</sequence>
<evidence type="ECO:0000256" key="1">
    <source>
        <dbReference type="SAM" id="SignalP"/>
    </source>
</evidence>
<accession>A0A446CXA0</accession>
<dbReference type="EMBL" id="CP148753">
    <property type="protein sequence ID" value="WXR76872.1"/>
    <property type="molecule type" value="Genomic_DNA"/>
</dbReference>
<evidence type="ECO:0000313" key="4">
    <source>
        <dbReference type="EMBL" id="WXR76872.1"/>
    </source>
</evidence>
<keyword evidence="1" id="KW-0732">Signal</keyword>
<dbReference type="PROSITE" id="PS51257">
    <property type="entry name" value="PROKAR_LIPOPROTEIN"/>
    <property type="match status" value="1"/>
</dbReference>
<evidence type="ECO:0000313" key="5">
    <source>
        <dbReference type="Proteomes" id="UP000289465"/>
    </source>
</evidence>
<feature type="domain" description="DUF4136" evidence="2">
    <location>
        <begin position="37"/>
        <end position="202"/>
    </location>
</feature>